<gene>
    <name evidence="1" type="ORF">PISMIDRAFT_112404</name>
</gene>
<dbReference type="OrthoDB" id="3203937at2759"/>
<accession>A0A0C9ZAF1</accession>
<dbReference type="EMBL" id="KN833843">
    <property type="protein sequence ID" value="KIK16908.1"/>
    <property type="molecule type" value="Genomic_DNA"/>
</dbReference>
<dbReference type="Proteomes" id="UP000054018">
    <property type="component" value="Unassembled WGS sequence"/>
</dbReference>
<evidence type="ECO:0000313" key="2">
    <source>
        <dbReference type="Proteomes" id="UP000054018"/>
    </source>
</evidence>
<reference evidence="1 2" key="1">
    <citation type="submission" date="2014-04" db="EMBL/GenBank/DDBJ databases">
        <authorList>
            <consortium name="DOE Joint Genome Institute"/>
            <person name="Kuo A."/>
            <person name="Kohler A."/>
            <person name="Costa M.D."/>
            <person name="Nagy L.G."/>
            <person name="Floudas D."/>
            <person name="Copeland A."/>
            <person name="Barry K.W."/>
            <person name="Cichocki N."/>
            <person name="Veneault-Fourrey C."/>
            <person name="LaButti K."/>
            <person name="Lindquist E.A."/>
            <person name="Lipzen A."/>
            <person name="Lundell T."/>
            <person name="Morin E."/>
            <person name="Murat C."/>
            <person name="Sun H."/>
            <person name="Tunlid A."/>
            <person name="Henrissat B."/>
            <person name="Grigoriev I.V."/>
            <person name="Hibbett D.S."/>
            <person name="Martin F."/>
            <person name="Nordberg H.P."/>
            <person name="Cantor M.N."/>
            <person name="Hua S.X."/>
        </authorList>
    </citation>
    <scope>NUCLEOTIDE SEQUENCE [LARGE SCALE GENOMIC DNA]</scope>
    <source>
        <strain evidence="1 2">441</strain>
    </source>
</reference>
<dbReference type="AlphaFoldDB" id="A0A0C9ZAF1"/>
<dbReference type="InterPro" id="IPR009057">
    <property type="entry name" value="Homeodomain-like_sf"/>
</dbReference>
<name>A0A0C9ZAF1_9AGAM</name>
<protein>
    <recommendedName>
        <fullName evidence="3">Winged helix-turn helix domain-containing protein</fullName>
    </recommendedName>
</protein>
<evidence type="ECO:0008006" key="3">
    <source>
        <dbReference type="Google" id="ProtNLM"/>
    </source>
</evidence>
<dbReference type="SUPFAM" id="SSF46689">
    <property type="entry name" value="Homeodomain-like"/>
    <property type="match status" value="1"/>
</dbReference>
<dbReference type="HOGENOM" id="CLU_056788_9_2_1"/>
<evidence type="ECO:0000313" key="1">
    <source>
        <dbReference type="EMBL" id="KIK16908.1"/>
    </source>
</evidence>
<proteinExistence type="predicted"/>
<dbReference type="STRING" id="765257.A0A0C9ZAF1"/>
<reference evidence="2" key="2">
    <citation type="submission" date="2015-01" db="EMBL/GenBank/DDBJ databases">
        <title>Evolutionary Origins and Diversification of the Mycorrhizal Mutualists.</title>
        <authorList>
            <consortium name="DOE Joint Genome Institute"/>
            <consortium name="Mycorrhizal Genomics Consortium"/>
            <person name="Kohler A."/>
            <person name="Kuo A."/>
            <person name="Nagy L.G."/>
            <person name="Floudas D."/>
            <person name="Copeland A."/>
            <person name="Barry K.W."/>
            <person name="Cichocki N."/>
            <person name="Veneault-Fourrey C."/>
            <person name="LaButti K."/>
            <person name="Lindquist E.A."/>
            <person name="Lipzen A."/>
            <person name="Lundell T."/>
            <person name="Morin E."/>
            <person name="Murat C."/>
            <person name="Riley R."/>
            <person name="Ohm R."/>
            <person name="Sun H."/>
            <person name="Tunlid A."/>
            <person name="Henrissat B."/>
            <person name="Grigoriev I.V."/>
            <person name="Hibbett D.S."/>
            <person name="Martin F."/>
        </authorList>
    </citation>
    <scope>NUCLEOTIDE SEQUENCE [LARGE SCALE GENOMIC DNA]</scope>
    <source>
        <strain evidence="2">441</strain>
    </source>
</reference>
<sequence length="128" mass="14474">MGQGQKISSEMQQAIVRLSRMLNNEQIAMCLDLSTCSVRRVLSHFHTYGTTSDTKEPPGEDECKGNRHLRDVDVEFLLGTIQKMPDLYLDELQEMLATSCGVQVSCSTVWHTLRRSGFTMKKVGNYDV</sequence>
<organism evidence="1 2">
    <name type="scientific">Pisolithus microcarpus 441</name>
    <dbReference type="NCBI Taxonomy" id="765257"/>
    <lineage>
        <taxon>Eukaryota</taxon>
        <taxon>Fungi</taxon>
        <taxon>Dikarya</taxon>
        <taxon>Basidiomycota</taxon>
        <taxon>Agaricomycotina</taxon>
        <taxon>Agaricomycetes</taxon>
        <taxon>Agaricomycetidae</taxon>
        <taxon>Boletales</taxon>
        <taxon>Sclerodermatineae</taxon>
        <taxon>Pisolithaceae</taxon>
        <taxon>Pisolithus</taxon>
    </lineage>
</organism>
<keyword evidence="2" id="KW-1185">Reference proteome</keyword>